<gene>
    <name evidence="13" type="primary">CYP19-3</name>
    <name evidence="13" type="ORF">AK812_SmicGene20704</name>
</gene>
<keyword evidence="3 5" id="KW-0697">Rotamase</keyword>
<dbReference type="EMBL" id="LSRX01000449">
    <property type="protein sequence ID" value="OLP97001.1"/>
    <property type="molecule type" value="Genomic_DNA"/>
</dbReference>
<dbReference type="GO" id="GO:0006457">
    <property type="term" value="P:protein folding"/>
    <property type="evidence" value="ECO:0007669"/>
    <property type="project" value="TreeGrafter"/>
</dbReference>
<evidence type="ECO:0000313" key="13">
    <source>
        <dbReference type="EMBL" id="OLP97001.1"/>
    </source>
</evidence>
<dbReference type="InterPro" id="IPR000387">
    <property type="entry name" value="Tyr_Pase_dom"/>
</dbReference>
<dbReference type="Gene3D" id="2.20.70.10">
    <property type="match status" value="1"/>
</dbReference>
<dbReference type="InterPro" id="IPR011047">
    <property type="entry name" value="Quinoprotein_ADH-like_sf"/>
</dbReference>
<evidence type="ECO:0000256" key="4">
    <source>
        <dbReference type="ARBA" id="ARBA00023235"/>
    </source>
</evidence>
<dbReference type="SMART" id="SM00456">
    <property type="entry name" value="WW"/>
    <property type="match status" value="1"/>
</dbReference>
<dbReference type="SMART" id="SM00195">
    <property type="entry name" value="DSPc"/>
    <property type="match status" value="1"/>
</dbReference>
<dbReference type="SMART" id="SM00320">
    <property type="entry name" value="WD40"/>
    <property type="match status" value="6"/>
</dbReference>
<accession>A0A1Q9DPB1</accession>
<dbReference type="PANTHER" id="PTHR11071">
    <property type="entry name" value="PEPTIDYL-PROLYL CIS-TRANS ISOMERASE"/>
    <property type="match status" value="1"/>
</dbReference>
<evidence type="ECO:0000256" key="3">
    <source>
        <dbReference type="ARBA" id="ARBA00023110"/>
    </source>
</evidence>
<evidence type="ECO:0000313" key="14">
    <source>
        <dbReference type="Proteomes" id="UP000186817"/>
    </source>
</evidence>
<dbReference type="PROSITE" id="PS50198">
    <property type="entry name" value="PPIC_PPIASE_2"/>
    <property type="match status" value="1"/>
</dbReference>
<dbReference type="InterPro" id="IPR001202">
    <property type="entry name" value="WW_dom"/>
</dbReference>
<dbReference type="Pfam" id="PF00782">
    <property type="entry name" value="DSPc"/>
    <property type="match status" value="1"/>
</dbReference>
<dbReference type="InterPro" id="IPR002130">
    <property type="entry name" value="Cyclophilin-type_PPIase_dom"/>
</dbReference>
<evidence type="ECO:0000259" key="12">
    <source>
        <dbReference type="PROSITE" id="PS50198"/>
    </source>
</evidence>
<dbReference type="GO" id="GO:0016018">
    <property type="term" value="F:cyclosporin A binding"/>
    <property type="evidence" value="ECO:0007669"/>
    <property type="project" value="TreeGrafter"/>
</dbReference>
<dbReference type="InterPro" id="IPR029021">
    <property type="entry name" value="Prot-tyrosine_phosphatase-like"/>
</dbReference>
<dbReference type="InterPro" id="IPR000340">
    <property type="entry name" value="Dual-sp_phosphatase_cat-dom"/>
</dbReference>
<feature type="region of interest" description="Disordered" evidence="7">
    <location>
        <begin position="1081"/>
        <end position="1101"/>
    </location>
</feature>
<comment type="catalytic activity">
    <reaction evidence="1">
        <text>[protein]-peptidylproline (omega=180) = [protein]-peptidylproline (omega=0)</text>
        <dbReference type="Rhea" id="RHEA:16237"/>
        <dbReference type="Rhea" id="RHEA-COMP:10747"/>
        <dbReference type="Rhea" id="RHEA-COMP:10748"/>
        <dbReference type="ChEBI" id="CHEBI:83833"/>
        <dbReference type="ChEBI" id="CHEBI:83834"/>
        <dbReference type="EC" id="5.2.1.8"/>
    </reaction>
</comment>
<keyword evidence="6" id="KW-0175">Coiled coil</keyword>
<evidence type="ECO:0000259" key="11">
    <source>
        <dbReference type="PROSITE" id="PS50072"/>
    </source>
</evidence>
<dbReference type="PRINTS" id="PR00153">
    <property type="entry name" value="CSAPPISMRASE"/>
</dbReference>
<feature type="domain" description="PpiC" evidence="12">
    <location>
        <begin position="499"/>
        <end position="597"/>
    </location>
</feature>
<dbReference type="CDD" id="cd00201">
    <property type="entry name" value="WW"/>
    <property type="match status" value="1"/>
</dbReference>
<dbReference type="SUPFAM" id="SSF50891">
    <property type="entry name" value="Cyclophilin-like"/>
    <property type="match status" value="1"/>
</dbReference>
<proteinExistence type="predicted"/>
<dbReference type="GO" id="GO:0005737">
    <property type="term" value="C:cytoplasm"/>
    <property type="evidence" value="ECO:0007669"/>
    <property type="project" value="TreeGrafter"/>
</dbReference>
<evidence type="ECO:0000256" key="1">
    <source>
        <dbReference type="ARBA" id="ARBA00000971"/>
    </source>
</evidence>
<dbReference type="PROSITE" id="PS50054">
    <property type="entry name" value="TYR_PHOSPHATASE_DUAL"/>
    <property type="match status" value="1"/>
</dbReference>
<feature type="domain" description="WW" evidence="8">
    <location>
        <begin position="1112"/>
        <end position="1147"/>
    </location>
</feature>
<dbReference type="InterPro" id="IPR015943">
    <property type="entry name" value="WD40/YVTN_repeat-like_dom_sf"/>
</dbReference>
<feature type="domain" description="Tyrosine-protein phosphatase" evidence="9">
    <location>
        <begin position="121"/>
        <end position="293"/>
    </location>
</feature>
<keyword evidence="4 5" id="KW-0413">Isomerase</keyword>
<dbReference type="InterPro" id="IPR020422">
    <property type="entry name" value="TYR_PHOSPHATASE_DUAL_dom"/>
</dbReference>
<evidence type="ECO:0000256" key="2">
    <source>
        <dbReference type="ARBA" id="ARBA00013194"/>
    </source>
</evidence>
<dbReference type="PROSITE" id="PS50056">
    <property type="entry name" value="TYR_PHOSPHATASE_2"/>
    <property type="match status" value="1"/>
</dbReference>
<keyword evidence="14" id="KW-1185">Reference proteome</keyword>
<dbReference type="Pfam" id="PF00160">
    <property type="entry name" value="Pro_isomerase"/>
    <property type="match status" value="1"/>
</dbReference>
<dbReference type="InterPro" id="IPR046357">
    <property type="entry name" value="PPIase_dom_sf"/>
</dbReference>
<dbReference type="FunFam" id="2.40.100.10:FF:000025">
    <property type="entry name" value="Peptidyl-prolyl cis-trans isomerase CYP19-2"/>
    <property type="match status" value="1"/>
</dbReference>
<dbReference type="Proteomes" id="UP000186817">
    <property type="component" value="Unassembled WGS sequence"/>
</dbReference>
<evidence type="ECO:0000256" key="7">
    <source>
        <dbReference type="SAM" id="MobiDB-lite"/>
    </source>
</evidence>
<dbReference type="InterPro" id="IPR000297">
    <property type="entry name" value="PPIase_PpiC"/>
</dbReference>
<sequence>MGRKRDRSKTPEVPWELLPSGDGVPVAPIAGAEPVQPKAGRSQSVDRPSAEVRNGGGAKPVDPALVAAAAANEERDAWRRLVIVLAQSRGDRKVEALLKERHPELLQVAEKCGASGKMNLDVTEIRPKLYIGSRDAASQTKQLAILGVKHVLSVGTEFPSKLGVPALLEEKHLSKRKVDGRSSGGRMYLQDGGKKDPFVRLFVPIDDMGSVDIAQYFDDVRLFISEGLAQGKVLVHCVEGRSRSVALAVSFLMHKEKISVGKALLSVKEKRPTVSPKPGFIGQLLALEEQLGIEPASPRTAEAAGALKKDTDSSNPRVFLEISLDGQSIGRLEIELYADIVPQTVENFRCLCTGEWGRGPVSGKRLTYLGSVFHCIIPGFVCIGGDITRGDGTGGESIYGHAFQDENFEVKHDSEGIVSMANSGPDSNGSQFLICCTDCPQLDGKNVAFGKVVSGMEAVRMMEDCGSADGTASKRVTILDSGEVPQPGRAVKRARRDADAVATVLQILRKHEGCKKASSWRQEVITCSQEEARKQLQSLRQMLSLASGSDLVNKFEELAGEHSDCKSAKRGGRLDPFEKGMMSKAFEEATMTLQAAKDSAREWFARGLRGGNQHGPAARAKLCKQLAGQLQEHAASVCSSATAAHIASVLERGRPEEEGPLICATMARELRGSLRGDAFQKAKDIGIAAFPAPGADFVQKRTCSSRTPAGGSPKGLEGPMITMMVHGMPMITVNAWTDLPGQPTGYTAHEEEQTVSDEETAVALNALEACDFENFPDATAQAVQLQCDRKKRVEEIKSRSKCLKCGQTGHWSGDPQCVRKEAVCSKRQVKEDDNIDCIHIDGGTWHEILFLPEGIAHSEYDSTKVCGNVNKEEKVFEKKDPTKCAHINASKLASNRAAAKTFCKNCGHVEDEMPQEEAQRRRKAAPEIESATSASFDLISNIGRNVTVAVKLDAMQTMTLVEEFKLKLQEKTFYVNTTNSGRQGPNARVCLPAVTHYAEGFRAGLGRRRQCRARLVFGIGEDGDPIHPRVHAVVKVVNEQLVISGFFLDPEDDTMSPAKVPIGPFLSVYFEGMSVREASAAWKGGPPARPRPAPKVKQGPAITDPKLKELQAGLPPGWEVRESRSKKGIYFFAHPSSGRSQMERPRASPLSEGNNLAQWMVGVKITAFDKSYTQFERLYMTIVEQLMETTLEPLRSMAKTMASRGYRGFVKESLCFLSVLSLFAAALFWSSFLEQDRRDSELNAVRQLQKQLAQEKGLVASFSAAAAAAEKKAEAAAVKLKEAEAQLAAKAVKVAEIRDAVLASMNATTRPARQFDLVLDRQILHDRDNVSAVADFDFAQRGEILISVVWKADPHVLTASSDGTLTIFDSGGRRCFTKGPFQDLVGFASARTYYLWLASCQDGLVHVFDGDEHLCSFSGSPRRAQNVVFSPDGTVILTPAGSCTVKSFDVRSGQCLATYDSFESQVSSATFSPDGSDILCTTVRGFAAVCAAASDKRVHMSHAGKWSRCAHFISEGSAILAVLRDGTARIFDAGSGCVTLHLRVNGVVCDAAVSKDKSKATLVSSDCTARIYSLTEPRIACSVLVRQLGDYIPPQPVSFSADGTRILFALDCCHVRVLDASTGEFLSLCEGGMQHITAACFSGDGQFVLVSYYRSTVKVFDATTGSCVRQLDGSPHAFLLADFAWDLPAHLSSSGKLCLSFVGDSPPSLSSATQQEPAPLDSAPPPGHYTSIGLAAVADKKYQKRFAISIASQRCYAKKHDGMLGRDDPVMHMTQTCRSAAQF</sequence>
<dbReference type="Gene3D" id="2.40.100.10">
    <property type="entry name" value="Cyclophilin-like"/>
    <property type="match status" value="1"/>
</dbReference>
<comment type="caution">
    <text evidence="13">The sequence shown here is derived from an EMBL/GenBank/DDBJ whole genome shotgun (WGS) entry which is preliminary data.</text>
</comment>
<dbReference type="Gene3D" id="2.130.10.10">
    <property type="entry name" value="YVTN repeat-like/Quinoprotein amine dehydrogenase"/>
    <property type="match status" value="2"/>
</dbReference>
<dbReference type="CDD" id="cd14498">
    <property type="entry name" value="DSP"/>
    <property type="match status" value="1"/>
</dbReference>
<dbReference type="SUPFAM" id="SSF54534">
    <property type="entry name" value="FKBP-like"/>
    <property type="match status" value="1"/>
</dbReference>
<dbReference type="InterPro" id="IPR029000">
    <property type="entry name" value="Cyclophilin-like_dom_sf"/>
</dbReference>
<dbReference type="PANTHER" id="PTHR11071:SF561">
    <property type="entry name" value="PEPTIDYL-PROLYL CIS-TRANS ISOMERASE D-RELATED"/>
    <property type="match status" value="1"/>
</dbReference>
<feature type="region of interest" description="Disordered" evidence="7">
    <location>
        <begin position="1"/>
        <end position="59"/>
    </location>
</feature>
<organism evidence="13 14">
    <name type="scientific">Symbiodinium microadriaticum</name>
    <name type="common">Dinoflagellate</name>
    <name type="synonym">Zooxanthella microadriatica</name>
    <dbReference type="NCBI Taxonomy" id="2951"/>
    <lineage>
        <taxon>Eukaryota</taxon>
        <taxon>Sar</taxon>
        <taxon>Alveolata</taxon>
        <taxon>Dinophyceae</taxon>
        <taxon>Suessiales</taxon>
        <taxon>Symbiodiniaceae</taxon>
        <taxon>Symbiodinium</taxon>
    </lineage>
</organism>
<name>A0A1Q9DPB1_SYMMI</name>
<dbReference type="EC" id="5.2.1.8" evidence="2"/>
<dbReference type="InterPro" id="IPR001680">
    <property type="entry name" value="WD40_rpt"/>
</dbReference>
<dbReference type="Gene3D" id="3.90.190.10">
    <property type="entry name" value="Protein tyrosine phosphatase superfamily"/>
    <property type="match status" value="1"/>
</dbReference>
<evidence type="ECO:0000256" key="6">
    <source>
        <dbReference type="SAM" id="Coils"/>
    </source>
</evidence>
<dbReference type="PROSITE" id="PS50020">
    <property type="entry name" value="WW_DOMAIN_2"/>
    <property type="match status" value="1"/>
</dbReference>
<dbReference type="OrthoDB" id="441072at2759"/>
<evidence type="ECO:0000256" key="5">
    <source>
        <dbReference type="PROSITE-ProRule" id="PRU00278"/>
    </source>
</evidence>
<feature type="domain" description="PPIase cyclophilin-type" evidence="11">
    <location>
        <begin position="319"/>
        <end position="483"/>
    </location>
</feature>
<reference evidence="13 14" key="1">
    <citation type="submission" date="2016-02" db="EMBL/GenBank/DDBJ databases">
        <title>Genome analysis of coral dinoflagellate symbionts highlights evolutionary adaptations to a symbiotic lifestyle.</title>
        <authorList>
            <person name="Aranda M."/>
            <person name="Li Y."/>
            <person name="Liew Y.J."/>
            <person name="Baumgarten S."/>
            <person name="Simakov O."/>
            <person name="Wilson M."/>
            <person name="Piel J."/>
            <person name="Ashoor H."/>
            <person name="Bougouffa S."/>
            <person name="Bajic V.B."/>
            <person name="Ryu T."/>
            <person name="Ravasi T."/>
            <person name="Bayer T."/>
            <person name="Micklem G."/>
            <person name="Kim H."/>
            <person name="Bhak J."/>
            <person name="Lajeunesse T.C."/>
            <person name="Voolstra C.R."/>
        </authorList>
    </citation>
    <scope>NUCLEOTIDE SEQUENCE [LARGE SCALE GENOMIC DNA]</scope>
    <source>
        <strain evidence="13 14">CCMP2467</strain>
    </source>
</reference>
<dbReference type="SUPFAM" id="SSF52799">
    <property type="entry name" value="(Phosphotyrosine protein) phosphatases II"/>
    <property type="match status" value="1"/>
</dbReference>
<dbReference type="PROSITE" id="PS50072">
    <property type="entry name" value="CSA_PPIASE_2"/>
    <property type="match status" value="1"/>
</dbReference>
<dbReference type="Pfam" id="PF00639">
    <property type="entry name" value="Rotamase"/>
    <property type="match status" value="1"/>
</dbReference>
<dbReference type="SUPFAM" id="SSF50998">
    <property type="entry name" value="Quinoprotein alcohol dehydrogenase-like"/>
    <property type="match status" value="1"/>
</dbReference>
<dbReference type="Gene3D" id="3.10.50.40">
    <property type="match status" value="1"/>
</dbReference>
<feature type="coiled-coil region" evidence="6">
    <location>
        <begin position="1266"/>
        <end position="1300"/>
    </location>
</feature>
<evidence type="ECO:0000259" key="9">
    <source>
        <dbReference type="PROSITE" id="PS50054"/>
    </source>
</evidence>
<protein>
    <recommendedName>
        <fullName evidence="2">peptidylprolyl isomerase</fullName>
        <ecNumber evidence="2">5.2.1.8</ecNumber>
    </recommendedName>
</protein>
<evidence type="ECO:0000259" key="10">
    <source>
        <dbReference type="PROSITE" id="PS50056"/>
    </source>
</evidence>
<evidence type="ECO:0000259" key="8">
    <source>
        <dbReference type="PROSITE" id="PS50020"/>
    </source>
</evidence>
<feature type="domain" description="Tyrosine specific protein phosphatases" evidence="10">
    <location>
        <begin position="214"/>
        <end position="272"/>
    </location>
</feature>
<dbReference type="GO" id="GO:0003755">
    <property type="term" value="F:peptidyl-prolyl cis-trans isomerase activity"/>
    <property type="evidence" value="ECO:0007669"/>
    <property type="project" value="UniProtKB-KW"/>
</dbReference>